<evidence type="ECO:0000313" key="4">
    <source>
        <dbReference type="Proteomes" id="UP000574390"/>
    </source>
</evidence>
<reference evidence="3 4" key="1">
    <citation type="submission" date="2020-04" db="EMBL/GenBank/DDBJ databases">
        <title>Perkinsus olseni comparative genomics.</title>
        <authorList>
            <person name="Bogema D.R."/>
        </authorList>
    </citation>
    <scope>NUCLEOTIDE SEQUENCE [LARGE SCALE GENOMIC DNA]</scope>
    <source>
        <strain evidence="3">ATCC PRA-205</strain>
    </source>
</reference>
<dbReference type="EMBL" id="JABANM010005018">
    <property type="protein sequence ID" value="KAF4748318.1"/>
    <property type="molecule type" value="Genomic_DNA"/>
</dbReference>
<accession>A0A7J6TSR2</accession>
<proteinExistence type="predicted"/>
<gene>
    <name evidence="3" type="ORF">FOZ62_007130</name>
</gene>
<feature type="region of interest" description="Disordered" evidence="1">
    <location>
        <begin position="170"/>
        <end position="191"/>
    </location>
</feature>
<sequence>MTILRLLLSSVLVCESLSSTTSTRINLGPGVYAGLASHLTTPCWPDMTAVALSHTPEDSTVAYTDQNGRSSVIARGRTAPYGRTTFRTKVDPGRCFYIHRHHDFPHSAVERYDRALRIPFCIKDDTLTMYLEARMTEHRKVYDLRCPLNLAWVNASRLGTLSKALGSLHKETRTEASQEVERQPARSASLPLPSLPVGSSFRKQGVTALGRVIVEGMLSLVEGQKEVTGSVAITFESLIDKSFVSFPFPGELVCKDCSSHGWSDHRPPPIVSSSDGLSKWTPELATAEGIMKISPLRVDNIYICIN</sequence>
<feature type="chain" id="PRO_5029911199" evidence="2">
    <location>
        <begin position="23"/>
        <end position="306"/>
    </location>
</feature>
<name>A0A7J6TSR2_PEROL</name>
<evidence type="ECO:0000313" key="3">
    <source>
        <dbReference type="EMBL" id="KAF4748318.1"/>
    </source>
</evidence>
<dbReference type="AlphaFoldDB" id="A0A7J6TSR2"/>
<comment type="caution">
    <text evidence="3">The sequence shown here is derived from an EMBL/GenBank/DDBJ whole genome shotgun (WGS) entry which is preliminary data.</text>
</comment>
<keyword evidence="2" id="KW-0732">Signal</keyword>
<feature type="signal peptide" evidence="2">
    <location>
        <begin position="1"/>
        <end position="22"/>
    </location>
</feature>
<feature type="non-terminal residue" evidence="3">
    <location>
        <position position="306"/>
    </location>
</feature>
<feature type="compositionally biased region" description="Basic and acidic residues" evidence="1">
    <location>
        <begin position="170"/>
        <end position="184"/>
    </location>
</feature>
<protein>
    <submittedName>
        <fullName evidence="3">Uncharacterized protein</fullName>
    </submittedName>
</protein>
<evidence type="ECO:0000256" key="1">
    <source>
        <dbReference type="SAM" id="MobiDB-lite"/>
    </source>
</evidence>
<dbReference type="Proteomes" id="UP000574390">
    <property type="component" value="Unassembled WGS sequence"/>
</dbReference>
<evidence type="ECO:0000256" key="2">
    <source>
        <dbReference type="SAM" id="SignalP"/>
    </source>
</evidence>
<organism evidence="3 4">
    <name type="scientific">Perkinsus olseni</name>
    <name type="common">Perkinsus atlanticus</name>
    <dbReference type="NCBI Taxonomy" id="32597"/>
    <lineage>
        <taxon>Eukaryota</taxon>
        <taxon>Sar</taxon>
        <taxon>Alveolata</taxon>
        <taxon>Perkinsozoa</taxon>
        <taxon>Perkinsea</taxon>
        <taxon>Perkinsida</taxon>
        <taxon>Perkinsidae</taxon>
        <taxon>Perkinsus</taxon>
    </lineage>
</organism>